<keyword evidence="1" id="KW-0732">Signal</keyword>
<evidence type="ECO:0000313" key="3">
    <source>
        <dbReference type="EMBL" id="AOE50299.1"/>
    </source>
</evidence>
<protein>
    <recommendedName>
        <fullName evidence="2">Intracellular proteinase inhibitor BsuPI domain-containing protein</fullName>
    </recommendedName>
</protein>
<dbReference type="STRING" id="1144748.KS2013_1589"/>
<accession>A0A1B3BBY2</accession>
<dbReference type="InterPro" id="IPR038144">
    <property type="entry name" value="IPI"/>
</dbReference>
<evidence type="ECO:0000256" key="1">
    <source>
        <dbReference type="SAM" id="SignalP"/>
    </source>
</evidence>
<feature type="chain" id="PRO_5008544157" description="Intracellular proteinase inhibitor BsuPI domain-containing protein" evidence="1">
    <location>
        <begin position="23"/>
        <end position="326"/>
    </location>
</feature>
<sequence precursor="true">MKKSVEIVALSALVFTSQLALSASYTMVSPEDYQTFKNNRNQSITSSVIDSKGAHWKKYSSFLGKDNVWLWVSNEGDVLYWETESNNKKLLVDFNDPAGTQYNVQLDGCNDTATIVQKQQSLVTSAGEFKNAVELKFSGYCFDEGLDSAWFVPNVGLVEWTQDSLLGPVTFELQHAKVGGMTIPTHDGLEMTAQFPSEPVIINNQSTAEAYLTLRNHSDKLITLHFNSGQTYDIFLYDEQGELVQQWSHGMMFTQALQDIHLRPGDVHRFGGEIKLTDFKGNPLDVGTYRLKIEIVGHYGPEGSAFSQESLSAEAPLNIDKMMTLD</sequence>
<feature type="signal peptide" evidence="1">
    <location>
        <begin position="1"/>
        <end position="22"/>
    </location>
</feature>
<dbReference type="Pfam" id="PF12690">
    <property type="entry name" value="BsuPI"/>
    <property type="match status" value="1"/>
</dbReference>
<dbReference type="Proteomes" id="UP000094147">
    <property type="component" value="Chromosome"/>
</dbReference>
<evidence type="ECO:0000313" key="4">
    <source>
        <dbReference type="Proteomes" id="UP000094147"/>
    </source>
</evidence>
<keyword evidence="4" id="KW-1185">Reference proteome</keyword>
<organism evidence="3 4">
    <name type="scientific">Kangiella sediminilitoris</name>
    <dbReference type="NCBI Taxonomy" id="1144748"/>
    <lineage>
        <taxon>Bacteria</taxon>
        <taxon>Pseudomonadati</taxon>
        <taxon>Pseudomonadota</taxon>
        <taxon>Gammaproteobacteria</taxon>
        <taxon>Kangiellales</taxon>
        <taxon>Kangiellaceae</taxon>
        <taxon>Kangiella</taxon>
    </lineage>
</organism>
<dbReference type="RefSeq" id="WP_068992258.1">
    <property type="nucleotide sequence ID" value="NZ_CP012418.1"/>
</dbReference>
<dbReference type="Gene3D" id="2.60.40.2360">
    <property type="entry name" value="Intracellular proteinase inhibitor BsuPI"/>
    <property type="match status" value="1"/>
</dbReference>
<dbReference type="KEGG" id="ksd:KS2013_1589"/>
<gene>
    <name evidence="3" type="ORF">KS2013_1589</name>
</gene>
<evidence type="ECO:0000259" key="2">
    <source>
        <dbReference type="Pfam" id="PF12690"/>
    </source>
</evidence>
<name>A0A1B3BBY2_9GAMM</name>
<feature type="domain" description="Intracellular proteinase inhibitor BsuPI" evidence="2">
    <location>
        <begin position="204"/>
        <end position="297"/>
    </location>
</feature>
<dbReference type="EMBL" id="CP012418">
    <property type="protein sequence ID" value="AOE50299.1"/>
    <property type="molecule type" value="Genomic_DNA"/>
</dbReference>
<reference evidence="4" key="1">
    <citation type="submission" date="2015-08" db="EMBL/GenBank/DDBJ databases">
        <authorList>
            <person name="Kim K.M."/>
        </authorList>
    </citation>
    <scope>NUCLEOTIDE SEQUENCE [LARGE SCALE GENOMIC DNA]</scope>
    <source>
        <strain evidence="4">KCTC 23892</strain>
    </source>
</reference>
<dbReference type="AlphaFoldDB" id="A0A1B3BBY2"/>
<proteinExistence type="predicted"/>
<dbReference type="InterPro" id="IPR020481">
    <property type="entry name" value="Intracell_prot_inh_BsuPI"/>
</dbReference>